<dbReference type="Proteomes" id="UP000789595">
    <property type="component" value="Unassembled WGS sequence"/>
</dbReference>
<reference evidence="2" key="1">
    <citation type="submission" date="2021-11" db="EMBL/GenBank/DDBJ databases">
        <authorList>
            <consortium name="Genoscope - CEA"/>
            <person name="William W."/>
        </authorList>
    </citation>
    <scope>NUCLEOTIDE SEQUENCE</scope>
</reference>
<gene>
    <name evidence="2" type="ORF">PECAL_2P19420</name>
</gene>
<keyword evidence="3" id="KW-1185">Reference proteome</keyword>
<accession>A0A8J2SIZ1</accession>
<organism evidence="2 3">
    <name type="scientific">Pelagomonas calceolata</name>
    <dbReference type="NCBI Taxonomy" id="35677"/>
    <lineage>
        <taxon>Eukaryota</taxon>
        <taxon>Sar</taxon>
        <taxon>Stramenopiles</taxon>
        <taxon>Ochrophyta</taxon>
        <taxon>Pelagophyceae</taxon>
        <taxon>Pelagomonadales</taxon>
        <taxon>Pelagomonadaceae</taxon>
        <taxon>Pelagomonas</taxon>
    </lineage>
</organism>
<dbReference type="EMBL" id="CAKKNE010000002">
    <property type="protein sequence ID" value="CAH0368849.1"/>
    <property type="molecule type" value="Genomic_DNA"/>
</dbReference>
<name>A0A8J2SIZ1_9STRA</name>
<sequence length="107" mass="12458">MTYARREVWRSWAVKFGGSVGPQHRSDTHVRPRAVLSQHRSSRTRNVCDAPLRPRIPPGHQGGSIFRIRRKQSRAAPLGLFLRFYIKYPRVLEESSLSPSTRPRRRL</sequence>
<evidence type="ECO:0000313" key="3">
    <source>
        <dbReference type="Proteomes" id="UP000789595"/>
    </source>
</evidence>
<protein>
    <submittedName>
        <fullName evidence="2">Uncharacterized protein</fullName>
    </submittedName>
</protein>
<evidence type="ECO:0000313" key="2">
    <source>
        <dbReference type="EMBL" id="CAH0368849.1"/>
    </source>
</evidence>
<proteinExistence type="predicted"/>
<feature type="region of interest" description="Disordered" evidence="1">
    <location>
        <begin position="20"/>
        <end position="64"/>
    </location>
</feature>
<comment type="caution">
    <text evidence="2">The sequence shown here is derived from an EMBL/GenBank/DDBJ whole genome shotgun (WGS) entry which is preliminary data.</text>
</comment>
<dbReference type="AlphaFoldDB" id="A0A8J2SIZ1"/>
<evidence type="ECO:0000256" key="1">
    <source>
        <dbReference type="SAM" id="MobiDB-lite"/>
    </source>
</evidence>